<dbReference type="PANTHER" id="PTHR41260">
    <property type="entry name" value="PROTEIN ECSC"/>
    <property type="match status" value="1"/>
</dbReference>
<organism evidence="1 2">
    <name type="scientific">Sphingomonas aerolata</name>
    <dbReference type="NCBI Taxonomy" id="185951"/>
    <lineage>
        <taxon>Bacteria</taxon>
        <taxon>Pseudomonadati</taxon>
        <taxon>Pseudomonadota</taxon>
        <taxon>Alphaproteobacteria</taxon>
        <taxon>Sphingomonadales</taxon>
        <taxon>Sphingomonadaceae</taxon>
        <taxon>Sphingomonas</taxon>
    </lineage>
</organism>
<keyword evidence="2" id="KW-1185">Reference proteome</keyword>
<dbReference type="RefSeq" id="WP_107933386.1">
    <property type="nucleotide sequence ID" value="NZ_PZZN01000003.1"/>
</dbReference>
<proteinExistence type="predicted"/>
<comment type="caution">
    <text evidence="1">The sequence shown here is derived from an EMBL/GenBank/DDBJ whole genome shotgun (WGS) entry which is preliminary data.</text>
</comment>
<evidence type="ECO:0000313" key="2">
    <source>
        <dbReference type="Proteomes" id="UP000240996"/>
    </source>
</evidence>
<reference evidence="1 2" key="1">
    <citation type="submission" date="2018-04" db="EMBL/GenBank/DDBJ databases">
        <title>Genomic Encyclopedia of Type Strains, Phase III (KMG-III): the genomes of soil and plant-associated and newly described type strains.</title>
        <authorList>
            <person name="Whitman W."/>
        </authorList>
    </citation>
    <scope>NUCLEOTIDE SEQUENCE [LARGE SCALE GENOMIC DNA]</scope>
    <source>
        <strain evidence="1 2">NW12</strain>
    </source>
</reference>
<gene>
    <name evidence="1" type="ORF">C8J24_2885</name>
</gene>
<sequence length="276" mass="30002">MKIDEYVRGQIKDIVAWEAEEPWLVTKVINRVTAPLAWGIKKVIPKVAIEGIVISADWVASLTTREKWVLGEAGVDSFAAVRELPLQKLDAMADSVHNWAITTATAEGGIAGAAGLPGMVLDIPAVIGQAFRLIRQVGLCYGYETKTDEDFSFCLEVLSLAGAASMKEKTGSLATLKSMETTLKKVGWKAMEKVAKKNPATREAFLLALKKVAEQLGFQLTKKKALQAVPIIGAAVGATSNLAFIRSVGWAARRAYQRRLLEEHGLTIVDGRLEER</sequence>
<protein>
    <submittedName>
        <fullName evidence="1">EcsC family protein</fullName>
    </submittedName>
</protein>
<dbReference type="PANTHER" id="PTHR41260:SF1">
    <property type="entry name" value="PROTEIN ECSC"/>
    <property type="match status" value="1"/>
</dbReference>
<name>A0A2T4YMP5_9SPHN</name>
<dbReference type="InterPro" id="IPR024787">
    <property type="entry name" value="EcsC"/>
</dbReference>
<dbReference type="Proteomes" id="UP000240996">
    <property type="component" value="Unassembled WGS sequence"/>
</dbReference>
<dbReference type="EMBL" id="PZZN01000003">
    <property type="protein sequence ID" value="PTM44678.1"/>
    <property type="molecule type" value="Genomic_DNA"/>
</dbReference>
<dbReference type="AlphaFoldDB" id="A0A2T4YMP5"/>
<evidence type="ECO:0000313" key="1">
    <source>
        <dbReference type="EMBL" id="PTM44678.1"/>
    </source>
</evidence>
<dbReference type="Pfam" id="PF12787">
    <property type="entry name" value="EcsC"/>
    <property type="match status" value="1"/>
</dbReference>
<accession>A0A2T4YMP5</accession>